<keyword evidence="2" id="KW-0238">DNA-binding</keyword>
<evidence type="ECO:0000313" key="6">
    <source>
        <dbReference type="Proteomes" id="UP001566204"/>
    </source>
</evidence>
<evidence type="ECO:0000313" key="5">
    <source>
        <dbReference type="EMBL" id="MEZ0450797.1"/>
    </source>
</evidence>
<dbReference type="GeneID" id="97755052"/>
<dbReference type="EMBL" id="JBEOQB010000001">
    <property type="protein sequence ID" value="MEZ0450797.1"/>
    <property type="molecule type" value="Genomic_DNA"/>
</dbReference>
<name>A0ABV4H9V6_9SPHI</name>
<dbReference type="InterPro" id="IPR009057">
    <property type="entry name" value="Homeodomain-like_sf"/>
</dbReference>
<feature type="domain" description="HTH araC/xylS-type" evidence="4">
    <location>
        <begin position="1"/>
        <end position="36"/>
    </location>
</feature>
<reference evidence="5 6" key="1">
    <citation type="submission" date="2024-06" db="EMBL/GenBank/DDBJ databases">
        <title>Soil Sphingobacterium thalpophilum.</title>
        <authorList>
            <person name="Yang J."/>
            <person name="Li J."/>
        </authorList>
    </citation>
    <scope>NUCLEOTIDE SEQUENCE [LARGE SCALE GENOMIC DNA]</scope>
    <source>
        <strain evidence="5 6">22g91tb</strain>
    </source>
</reference>
<dbReference type="InterPro" id="IPR018060">
    <property type="entry name" value="HTH_AraC"/>
</dbReference>
<accession>A0ABV4H9V6</accession>
<evidence type="ECO:0000256" key="1">
    <source>
        <dbReference type="ARBA" id="ARBA00023015"/>
    </source>
</evidence>
<comment type="caution">
    <text evidence="5">The sequence shown here is derived from an EMBL/GenBank/DDBJ whole genome shotgun (WGS) entry which is preliminary data.</text>
</comment>
<organism evidence="5 6">
    <name type="scientific">Sphingobacterium thalpophilum</name>
    <dbReference type="NCBI Taxonomy" id="259"/>
    <lineage>
        <taxon>Bacteria</taxon>
        <taxon>Pseudomonadati</taxon>
        <taxon>Bacteroidota</taxon>
        <taxon>Sphingobacteriia</taxon>
        <taxon>Sphingobacteriales</taxon>
        <taxon>Sphingobacteriaceae</taxon>
        <taxon>Sphingobacterium</taxon>
    </lineage>
</organism>
<gene>
    <name evidence="5" type="ORF">ABTW24_04230</name>
</gene>
<keyword evidence="1" id="KW-0805">Transcription regulation</keyword>
<keyword evidence="6" id="KW-1185">Reference proteome</keyword>
<sequence>MNVKEIAYTFNYENHGYFVRFFTKHKGISPTSFRKQF</sequence>
<dbReference type="RefSeq" id="WP_138096714.1">
    <property type="nucleotide sequence ID" value="NZ_CP141191.1"/>
</dbReference>
<evidence type="ECO:0000259" key="4">
    <source>
        <dbReference type="PROSITE" id="PS01124"/>
    </source>
</evidence>
<keyword evidence="3" id="KW-0804">Transcription</keyword>
<dbReference type="PROSITE" id="PS01124">
    <property type="entry name" value="HTH_ARAC_FAMILY_2"/>
    <property type="match status" value="1"/>
</dbReference>
<dbReference type="InterPro" id="IPR020449">
    <property type="entry name" value="Tscrpt_reg_AraC-type_HTH"/>
</dbReference>
<dbReference type="Pfam" id="PF12833">
    <property type="entry name" value="HTH_18"/>
    <property type="match status" value="1"/>
</dbReference>
<evidence type="ECO:0000256" key="3">
    <source>
        <dbReference type="ARBA" id="ARBA00023163"/>
    </source>
</evidence>
<proteinExistence type="predicted"/>
<dbReference type="PRINTS" id="PR00032">
    <property type="entry name" value="HTHARAC"/>
</dbReference>
<dbReference type="Proteomes" id="UP001566204">
    <property type="component" value="Unassembled WGS sequence"/>
</dbReference>
<dbReference type="SUPFAM" id="SSF46689">
    <property type="entry name" value="Homeodomain-like"/>
    <property type="match status" value="1"/>
</dbReference>
<dbReference type="Gene3D" id="1.10.10.60">
    <property type="entry name" value="Homeodomain-like"/>
    <property type="match status" value="1"/>
</dbReference>
<evidence type="ECO:0000256" key="2">
    <source>
        <dbReference type="ARBA" id="ARBA00023125"/>
    </source>
</evidence>
<protein>
    <submittedName>
        <fullName evidence="5">Helix-turn-helix domain-containing protein</fullName>
    </submittedName>
</protein>